<dbReference type="Proteomes" id="UP000095081">
    <property type="component" value="Unassembled WGS sequence"/>
</dbReference>
<name>A0A2T4FR08_9PSED</name>
<gene>
    <name evidence="1" type="ORF">BBG20_00265</name>
    <name evidence="2" type="ORF">C9382_23180</name>
</gene>
<evidence type="ECO:0000313" key="4">
    <source>
        <dbReference type="Proteomes" id="UP000240571"/>
    </source>
</evidence>
<evidence type="ECO:0000313" key="3">
    <source>
        <dbReference type="Proteomes" id="UP000095081"/>
    </source>
</evidence>
<organism evidence="2 4">
    <name type="scientific">Pseudomonas aylmerensis</name>
    <dbReference type="NCBI Taxonomy" id="1869229"/>
    <lineage>
        <taxon>Bacteria</taxon>
        <taxon>Pseudomonadati</taxon>
        <taxon>Pseudomonadota</taxon>
        <taxon>Gammaproteobacteria</taxon>
        <taxon>Pseudomonadales</taxon>
        <taxon>Pseudomonadaceae</taxon>
        <taxon>Pseudomonas</taxon>
    </lineage>
</organism>
<dbReference type="Proteomes" id="UP000240571">
    <property type="component" value="Unassembled WGS sequence"/>
</dbReference>
<evidence type="ECO:0000313" key="1">
    <source>
        <dbReference type="EMBL" id="OCW30443.1"/>
    </source>
</evidence>
<reference evidence="2 4" key="2">
    <citation type="submission" date="2018-03" db="EMBL/GenBank/DDBJ databases">
        <title>Diversity of bacteria associated with corn roots inoculated with woodland soils in Canada, and Description of Pseudomonas aylmerense sp. nov.</title>
        <authorList>
            <person name="Tambong J.T."/>
            <person name="Xu R."/>
            <person name="Tchagang C."/>
        </authorList>
    </citation>
    <scope>NUCLEOTIDE SEQUENCE [LARGE SCALE GENOMIC DNA]</scope>
    <source>
        <strain evidence="2 4">S1E44</strain>
    </source>
</reference>
<protein>
    <submittedName>
        <fullName evidence="2">Uncharacterized protein</fullName>
    </submittedName>
</protein>
<dbReference type="EMBL" id="PYWW01000049">
    <property type="protein sequence ID" value="PTC25860.1"/>
    <property type="molecule type" value="Genomic_DNA"/>
</dbReference>
<keyword evidence="3" id="KW-1185">Reference proteome</keyword>
<reference evidence="1 3" key="1">
    <citation type="submission" date="2016-06" db="EMBL/GenBank/DDBJ databases">
        <title>Draft genome sequence of Pseudomonas sp. S1E40, a novel strain antagonistic activity to fungal plant pathogen.</title>
        <authorList>
            <person name="Tambong J.T."/>
            <person name="Tchagang C."/>
            <person name="Xu R."/>
        </authorList>
    </citation>
    <scope>NUCLEOTIDE SEQUENCE [LARGE SCALE GENOMIC DNA]</scope>
    <source>
        <strain evidence="1 3">S1E40</strain>
    </source>
</reference>
<evidence type="ECO:0000313" key="2">
    <source>
        <dbReference type="EMBL" id="PTC25860.1"/>
    </source>
</evidence>
<dbReference type="RefSeq" id="WP_027614482.1">
    <property type="nucleotide sequence ID" value="NZ_MAUE01000001.1"/>
</dbReference>
<dbReference type="AlphaFoldDB" id="A0A2T4FR08"/>
<proteinExistence type="predicted"/>
<sequence length="125" mass="13885">MAINASLRANGFFAGLLESELLLAASLELRLLVQKEINEKTKNELRQRFLWFVVVIAEPTLGFRIDKAFSILMGLTEMSALMSVKAILRKGELCPMENFLFSTSKAGCLSPHYSISILNVSDMTA</sequence>
<accession>A0A2T4FR08</accession>
<comment type="caution">
    <text evidence="2">The sequence shown here is derived from an EMBL/GenBank/DDBJ whole genome shotgun (WGS) entry which is preliminary data.</text>
</comment>
<dbReference type="EMBL" id="MAUE01000001">
    <property type="protein sequence ID" value="OCW30443.1"/>
    <property type="molecule type" value="Genomic_DNA"/>
</dbReference>